<proteinExistence type="predicted"/>
<protein>
    <submittedName>
        <fullName evidence="1">Uncharacterized protein</fullName>
    </submittedName>
</protein>
<accession>A0A225DK23</accession>
<keyword evidence="2" id="KW-1185">Reference proteome</keyword>
<evidence type="ECO:0000313" key="2">
    <source>
        <dbReference type="Proteomes" id="UP000214646"/>
    </source>
</evidence>
<comment type="caution">
    <text evidence="1">The sequence shown here is derived from an EMBL/GenBank/DDBJ whole genome shotgun (WGS) entry which is preliminary data.</text>
</comment>
<dbReference type="Proteomes" id="UP000214646">
    <property type="component" value="Unassembled WGS sequence"/>
</dbReference>
<gene>
    <name evidence="1" type="ORF">FRUB_03889</name>
</gene>
<evidence type="ECO:0000313" key="1">
    <source>
        <dbReference type="EMBL" id="OWK41811.1"/>
    </source>
</evidence>
<dbReference type="EMBL" id="NIDE01000005">
    <property type="protein sequence ID" value="OWK41811.1"/>
    <property type="molecule type" value="Genomic_DNA"/>
</dbReference>
<name>A0A225DK23_9BACT</name>
<reference evidence="2" key="1">
    <citation type="submission" date="2017-06" db="EMBL/GenBank/DDBJ databases">
        <title>Genome analysis of Fimbriiglobus ruber SP5, the first member of the order Planctomycetales with confirmed chitinolytic capability.</title>
        <authorList>
            <person name="Ravin N.V."/>
            <person name="Rakitin A.L."/>
            <person name="Ivanova A.A."/>
            <person name="Beletsky A.V."/>
            <person name="Kulichevskaya I.S."/>
            <person name="Mardanov A.V."/>
            <person name="Dedysh S.N."/>
        </authorList>
    </citation>
    <scope>NUCLEOTIDE SEQUENCE [LARGE SCALE GENOMIC DNA]</scope>
    <source>
        <strain evidence="2">SP5</strain>
    </source>
</reference>
<dbReference type="AlphaFoldDB" id="A0A225DK23"/>
<organism evidence="1 2">
    <name type="scientific">Fimbriiglobus ruber</name>
    <dbReference type="NCBI Taxonomy" id="1908690"/>
    <lineage>
        <taxon>Bacteria</taxon>
        <taxon>Pseudomonadati</taxon>
        <taxon>Planctomycetota</taxon>
        <taxon>Planctomycetia</taxon>
        <taxon>Gemmatales</taxon>
        <taxon>Gemmataceae</taxon>
        <taxon>Fimbriiglobus</taxon>
    </lineage>
</organism>
<sequence length="65" mass="7353">MLFVVDTNGISLSGDLDMNIYYEYIKLAANASSIEEQQELCDKVRFAIKTNKSLSGKTILMQLYI</sequence>